<evidence type="ECO:0000256" key="1">
    <source>
        <dbReference type="SAM" id="Phobius"/>
    </source>
</evidence>
<keyword evidence="3" id="KW-1185">Reference proteome</keyword>
<dbReference type="KEGG" id="lbc:LACBIDRAFT_335747"/>
<feature type="transmembrane region" description="Helical" evidence="1">
    <location>
        <begin position="89"/>
        <end position="109"/>
    </location>
</feature>
<dbReference type="RefSeq" id="XP_001890669.1">
    <property type="nucleotide sequence ID" value="XM_001890634.1"/>
</dbReference>
<keyword evidence="1" id="KW-0812">Transmembrane</keyword>
<keyword evidence="1" id="KW-0472">Membrane</keyword>
<dbReference type="GeneID" id="6086326"/>
<dbReference type="InParanoid" id="B0E3A2"/>
<sequence>MYSIQLKGLSDKKPMGFGWGGVWGMGYGRFMGYAMHFSANQLVGCKMLWDKRGYGFSEGIREVMGSQRYKDTGICVYELVQNSQKRATFVDVCVGISMSIMHCLLWRWISMESLGLFWHSFGQAKDIPVL</sequence>
<gene>
    <name evidence="2" type="ORF">LACBIDRAFT_335747</name>
</gene>
<dbReference type="AlphaFoldDB" id="B0E3A2"/>
<protein>
    <submittedName>
        <fullName evidence="2">Predicted protein</fullName>
    </submittedName>
</protein>
<accession>B0E3A2</accession>
<dbReference type="Proteomes" id="UP000001194">
    <property type="component" value="Unassembled WGS sequence"/>
</dbReference>
<proteinExistence type="predicted"/>
<name>B0E3A2_LACBS</name>
<evidence type="ECO:0000313" key="2">
    <source>
        <dbReference type="EMBL" id="EDQ98679.1"/>
    </source>
</evidence>
<dbReference type="EMBL" id="DS547221">
    <property type="protein sequence ID" value="EDQ98679.1"/>
    <property type="molecule type" value="Genomic_DNA"/>
</dbReference>
<organism evidence="3">
    <name type="scientific">Laccaria bicolor (strain S238N-H82 / ATCC MYA-4686)</name>
    <name type="common">Bicoloured deceiver</name>
    <name type="synonym">Laccaria laccata var. bicolor</name>
    <dbReference type="NCBI Taxonomy" id="486041"/>
    <lineage>
        <taxon>Eukaryota</taxon>
        <taxon>Fungi</taxon>
        <taxon>Dikarya</taxon>
        <taxon>Basidiomycota</taxon>
        <taxon>Agaricomycotina</taxon>
        <taxon>Agaricomycetes</taxon>
        <taxon>Agaricomycetidae</taxon>
        <taxon>Agaricales</taxon>
        <taxon>Agaricineae</taxon>
        <taxon>Hydnangiaceae</taxon>
        <taxon>Laccaria</taxon>
    </lineage>
</organism>
<reference evidence="2 3" key="1">
    <citation type="journal article" date="2008" name="Nature">
        <title>The genome of Laccaria bicolor provides insights into mycorrhizal symbiosis.</title>
        <authorList>
            <person name="Martin F."/>
            <person name="Aerts A."/>
            <person name="Ahren D."/>
            <person name="Brun A."/>
            <person name="Danchin E.G.J."/>
            <person name="Duchaussoy F."/>
            <person name="Gibon J."/>
            <person name="Kohler A."/>
            <person name="Lindquist E."/>
            <person name="Pereda V."/>
            <person name="Salamov A."/>
            <person name="Shapiro H.J."/>
            <person name="Wuyts J."/>
            <person name="Blaudez D."/>
            <person name="Buee M."/>
            <person name="Brokstein P."/>
            <person name="Canbaeck B."/>
            <person name="Cohen D."/>
            <person name="Courty P.E."/>
            <person name="Coutinho P.M."/>
            <person name="Delaruelle C."/>
            <person name="Detter J.C."/>
            <person name="Deveau A."/>
            <person name="DiFazio S."/>
            <person name="Duplessis S."/>
            <person name="Fraissinet-Tachet L."/>
            <person name="Lucic E."/>
            <person name="Frey-Klett P."/>
            <person name="Fourrey C."/>
            <person name="Feussner I."/>
            <person name="Gay G."/>
            <person name="Grimwood J."/>
            <person name="Hoegger P.J."/>
            <person name="Jain P."/>
            <person name="Kilaru S."/>
            <person name="Labbe J."/>
            <person name="Lin Y.C."/>
            <person name="Legue V."/>
            <person name="Le Tacon F."/>
            <person name="Marmeisse R."/>
            <person name="Melayah D."/>
            <person name="Montanini B."/>
            <person name="Muratet M."/>
            <person name="Nehls U."/>
            <person name="Niculita-Hirzel H."/>
            <person name="Oudot-Le Secq M.P."/>
            <person name="Peter M."/>
            <person name="Quesneville H."/>
            <person name="Rajashekar B."/>
            <person name="Reich M."/>
            <person name="Rouhier N."/>
            <person name="Schmutz J."/>
            <person name="Yin T."/>
            <person name="Chalot M."/>
            <person name="Henrissat B."/>
            <person name="Kuees U."/>
            <person name="Lucas S."/>
            <person name="Van de Peer Y."/>
            <person name="Podila G.K."/>
            <person name="Polle A."/>
            <person name="Pukkila P.J."/>
            <person name="Richardson P.M."/>
            <person name="Rouze P."/>
            <person name="Sanders I.R."/>
            <person name="Stajich J.E."/>
            <person name="Tunlid A."/>
            <person name="Tuskan G."/>
            <person name="Grigoriev I.V."/>
        </authorList>
    </citation>
    <scope>NUCLEOTIDE SEQUENCE [LARGE SCALE GENOMIC DNA]</scope>
    <source>
        <strain evidence="3">S238N-H82 / ATCC MYA-4686</strain>
    </source>
</reference>
<dbReference type="HOGENOM" id="CLU_1938537_0_0_1"/>
<evidence type="ECO:0000313" key="3">
    <source>
        <dbReference type="Proteomes" id="UP000001194"/>
    </source>
</evidence>
<keyword evidence="1" id="KW-1133">Transmembrane helix</keyword>